<organism evidence="1 2">
    <name type="scientific">Candidatus Mediterraneibacter quadrami</name>
    <dbReference type="NCBI Taxonomy" id="2838684"/>
    <lineage>
        <taxon>Bacteria</taxon>
        <taxon>Bacillati</taxon>
        <taxon>Bacillota</taxon>
        <taxon>Clostridia</taxon>
        <taxon>Lachnospirales</taxon>
        <taxon>Lachnospiraceae</taxon>
        <taxon>Mediterraneibacter</taxon>
    </lineage>
</organism>
<dbReference type="SUPFAM" id="SSF54171">
    <property type="entry name" value="DNA-binding domain"/>
    <property type="match status" value="1"/>
</dbReference>
<dbReference type="GO" id="GO:0003677">
    <property type="term" value="F:DNA binding"/>
    <property type="evidence" value="ECO:0007669"/>
    <property type="project" value="InterPro"/>
</dbReference>
<dbReference type="AlphaFoldDB" id="A0A9D2RAY4"/>
<sequence length="183" mass="21595">MARAKDLTGRRFGRLLAEYPTDRRDHRGSVYWHCRCDCGNELDVSESSLMHGRYQSCGCLRKELGRELPDQLTRIDGTCIEFLENRKHRRDNTSGFRGVFQRKDQKYRAMIGFKGKRYYLGIYDQYEDAVRARLEAEELIYGGFVDAYRRWKERADADPEWGEGHPLVFEVEKKNGRLTIRTD</sequence>
<reference evidence="1" key="2">
    <citation type="submission" date="2021-04" db="EMBL/GenBank/DDBJ databases">
        <authorList>
            <person name="Gilroy R."/>
        </authorList>
    </citation>
    <scope>NUCLEOTIDE SEQUENCE</scope>
    <source>
        <strain evidence="1">ChiBcec15-3976</strain>
    </source>
</reference>
<reference evidence="1" key="1">
    <citation type="journal article" date="2021" name="PeerJ">
        <title>Extensive microbial diversity within the chicken gut microbiome revealed by metagenomics and culture.</title>
        <authorList>
            <person name="Gilroy R."/>
            <person name="Ravi A."/>
            <person name="Getino M."/>
            <person name="Pursley I."/>
            <person name="Horton D.L."/>
            <person name="Alikhan N.F."/>
            <person name="Baker D."/>
            <person name="Gharbi K."/>
            <person name="Hall N."/>
            <person name="Watson M."/>
            <person name="Adriaenssens E.M."/>
            <person name="Foster-Nyarko E."/>
            <person name="Jarju S."/>
            <person name="Secka A."/>
            <person name="Antonio M."/>
            <person name="Oren A."/>
            <person name="Chaudhuri R.R."/>
            <person name="La Ragione R."/>
            <person name="Hildebrand F."/>
            <person name="Pallen M.J."/>
        </authorList>
    </citation>
    <scope>NUCLEOTIDE SEQUENCE</scope>
    <source>
        <strain evidence="1">ChiBcec15-3976</strain>
    </source>
</reference>
<comment type="caution">
    <text evidence="1">The sequence shown here is derived from an EMBL/GenBank/DDBJ whole genome shotgun (WGS) entry which is preliminary data.</text>
</comment>
<dbReference type="EMBL" id="DWUU01000012">
    <property type="protein sequence ID" value="HJD41683.1"/>
    <property type="molecule type" value="Genomic_DNA"/>
</dbReference>
<dbReference type="GO" id="GO:0003700">
    <property type="term" value="F:DNA-binding transcription factor activity"/>
    <property type="evidence" value="ECO:0007669"/>
    <property type="project" value="InterPro"/>
</dbReference>
<dbReference type="Proteomes" id="UP000823909">
    <property type="component" value="Unassembled WGS sequence"/>
</dbReference>
<protein>
    <recommendedName>
        <fullName evidence="3">AP2/ERF domain-containing protein</fullName>
    </recommendedName>
</protein>
<dbReference type="InterPro" id="IPR036955">
    <property type="entry name" value="AP2/ERF_dom_sf"/>
</dbReference>
<evidence type="ECO:0008006" key="3">
    <source>
        <dbReference type="Google" id="ProtNLM"/>
    </source>
</evidence>
<dbReference type="InterPro" id="IPR016177">
    <property type="entry name" value="DNA-bd_dom_sf"/>
</dbReference>
<gene>
    <name evidence="1" type="ORF">H9910_01540</name>
</gene>
<dbReference type="Gene3D" id="3.30.730.10">
    <property type="entry name" value="AP2/ERF domain"/>
    <property type="match status" value="1"/>
</dbReference>
<proteinExistence type="predicted"/>
<name>A0A9D2RAY4_9FIRM</name>
<evidence type="ECO:0000313" key="1">
    <source>
        <dbReference type="EMBL" id="HJD41683.1"/>
    </source>
</evidence>
<evidence type="ECO:0000313" key="2">
    <source>
        <dbReference type="Proteomes" id="UP000823909"/>
    </source>
</evidence>
<accession>A0A9D2RAY4</accession>